<comment type="caution">
    <text evidence="2">The sequence shown here is derived from an EMBL/GenBank/DDBJ whole genome shotgun (WGS) entry which is preliminary data.</text>
</comment>
<gene>
    <name evidence="2" type="ORF">TIFTF001_020305</name>
</gene>
<dbReference type="Proteomes" id="UP001187192">
    <property type="component" value="Unassembled WGS sequence"/>
</dbReference>
<sequence length="160" mass="17057">MPPAPTPSVVGWSGRDWPVTPPSITYKREAPRGDRDTGVVSAVGTPMLMSAHPAGLGARGDPTRSATYSTQGVTRLRLARATGPMDWRHVGPDPAQGTGRWLSPAPAGAGTGLVNRKVAGGTWVRKTNVSLRFDPRVRVLRAQPCPSICFVLVRRQELVG</sequence>
<evidence type="ECO:0000313" key="2">
    <source>
        <dbReference type="EMBL" id="GMN51134.1"/>
    </source>
</evidence>
<accession>A0AA88A8B7</accession>
<dbReference type="AlphaFoldDB" id="A0AA88A8B7"/>
<feature type="region of interest" description="Disordered" evidence="1">
    <location>
        <begin position="1"/>
        <end position="39"/>
    </location>
</feature>
<keyword evidence="3" id="KW-1185">Reference proteome</keyword>
<name>A0AA88A8B7_FICCA</name>
<dbReference type="EMBL" id="BTGU01000036">
    <property type="protein sequence ID" value="GMN51134.1"/>
    <property type="molecule type" value="Genomic_DNA"/>
</dbReference>
<evidence type="ECO:0000256" key="1">
    <source>
        <dbReference type="SAM" id="MobiDB-lite"/>
    </source>
</evidence>
<proteinExistence type="predicted"/>
<feature type="compositionally biased region" description="Basic and acidic residues" evidence="1">
    <location>
        <begin position="26"/>
        <end position="37"/>
    </location>
</feature>
<reference evidence="2" key="1">
    <citation type="submission" date="2023-07" db="EMBL/GenBank/DDBJ databases">
        <title>draft genome sequence of fig (Ficus carica).</title>
        <authorList>
            <person name="Takahashi T."/>
            <person name="Nishimura K."/>
        </authorList>
    </citation>
    <scope>NUCLEOTIDE SEQUENCE</scope>
</reference>
<organism evidence="2 3">
    <name type="scientific">Ficus carica</name>
    <name type="common">Common fig</name>
    <dbReference type="NCBI Taxonomy" id="3494"/>
    <lineage>
        <taxon>Eukaryota</taxon>
        <taxon>Viridiplantae</taxon>
        <taxon>Streptophyta</taxon>
        <taxon>Embryophyta</taxon>
        <taxon>Tracheophyta</taxon>
        <taxon>Spermatophyta</taxon>
        <taxon>Magnoliopsida</taxon>
        <taxon>eudicotyledons</taxon>
        <taxon>Gunneridae</taxon>
        <taxon>Pentapetalae</taxon>
        <taxon>rosids</taxon>
        <taxon>fabids</taxon>
        <taxon>Rosales</taxon>
        <taxon>Moraceae</taxon>
        <taxon>Ficeae</taxon>
        <taxon>Ficus</taxon>
    </lineage>
</organism>
<evidence type="ECO:0000313" key="3">
    <source>
        <dbReference type="Proteomes" id="UP001187192"/>
    </source>
</evidence>
<protein>
    <submittedName>
        <fullName evidence="2">Uncharacterized protein</fullName>
    </submittedName>
</protein>